<gene>
    <name evidence="1" type="ORF">K227x_47120</name>
</gene>
<dbReference type="AlphaFoldDB" id="A0A517NGV9"/>
<protein>
    <submittedName>
        <fullName evidence="1">Uncharacterized protein</fullName>
    </submittedName>
</protein>
<sequence length="109" mass="11769">MVRSHIGMDVRTDLACNGFQTLVKSWQRIGLLVMIRDGCDSLQRIGTFSANGRTRSIGGSSIRPKFAVVQPSIQPVMKPGRIFLFGPWGMPGGAASTMGPTASYSEKSH</sequence>
<dbReference type="Proteomes" id="UP000318538">
    <property type="component" value="Chromosome"/>
</dbReference>
<keyword evidence="2" id="KW-1185">Reference proteome</keyword>
<evidence type="ECO:0000313" key="2">
    <source>
        <dbReference type="Proteomes" id="UP000318538"/>
    </source>
</evidence>
<dbReference type="EMBL" id="CP036525">
    <property type="protein sequence ID" value="QDT06303.1"/>
    <property type="molecule type" value="Genomic_DNA"/>
</dbReference>
<reference evidence="1 2" key="1">
    <citation type="submission" date="2019-02" db="EMBL/GenBank/DDBJ databases">
        <title>Deep-cultivation of Planctomycetes and their phenomic and genomic characterization uncovers novel biology.</title>
        <authorList>
            <person name="Wiegand S."/>
            <person name="Jogler M."/>
            <person name="Boedeker C."/>
            <person name="Pinto D."/>
            <person name="Vollmers J."/>
            <person name="Rivas-Marin E."/>
            <person name="Kohn T."/>
            <person name="Peeters S.H."/>
            <person name="Heuer A."/>
            <person name="Rast P."/>
            <person name="Oberbeckmann S."/>
            <person name="Bunk B."/>
            <person name="Jeske O."/>
            <person name="Meyerdierks A."/>
            <person name="Storesund J.E."/>
            <person name="Kallscheuer N."/>
            <person name="Luecker S."/>
            <person name="Lage O.M."/>
            <person name="Pohl T."/>
            <person name="Merkel B.J."/>
            <person name="Hornburger P."/>
            <person name="Mueller R.-W."/>
            <person name="Bruemmer F."/>
            <person name="Labrenz M."/>
            <person name="Spormann A.M."/>
            <person name="Op den Camp H."/>
            <person name="Overmann J."/>
            <person name="Amann R."/>
            <person name="Jetten M.S.M."/>
            <person name="Mascher T."/>
            <person name="Medema M.H."/>
            <person name="Devos D.P."/>
            <person name="Kaster A.-K."/>
            <person name="Ovreas L."/>
            <person name="Rohde M."/>
            <person name="Galperin M.Y."/>
            <person name="Jogler C."/>
        </authorList>
    </citation>
    <scope>NUCLEOTIDE SEQUENCE [LARGE SCALE GENOMIC DNA]</scope>
    <source>
        <strain evidence="1 2">K22_7</strain>
    </source>
</reference>
<evidence type="ECO:0000313" key="1">
    <source>
        <dbReference type="EMBL" id="QDT06303.1"/>
    </source>
</evidence>
<dbReference type="KEGG" id="rlc:K227x_47120"/>
<accession>A0A517NGV9</accession>
<proteinExistence type="predicted"/>
<name>A0A517NGV9_9BACT</name>
<organism evidence="1 2">
    <name type="scientific">Rubripirellula lacrimiformis</name>
    <dbReference type="NCBI Taxonomy" id="1930273"/>
    <lineage>
        <taxon>Bacteria</taxon>
        <taxon>Pseudomonadati</taxon>
        <taxon>Planctomycetota</taxon>
        <taxon>Planctomycetia</taxon>
        <taxon>Pirellulales</taxon>
        <taxon>Pirellulaceae</taxon>
        <taxon>Rubripirellula</taxon>
    </lineage>
</organism>